<evidence type="ECO:0000256" key="9">
    <source>
        <dbReference type="ARBA" id="ARBA00022842"/>
    </source>
</evidence>
<dbReference type="InterPro" id="IPR001564">
    <property type="entry name" value="Nucleoside_diP_kinase"/>
</dbReference>
<keyword evidence="5" id="KW-0479">Metal-binding</keyword>
<keyword evidence="6" id="KW-0547">Nucleotide-binding</keyword>
<gene>
    <name evidence="14" type="primary">ndk</name>
    <name evidence="14" type="ORF">HLPR_24190</name>
</gene>
<evidence type="ECO:0000256" key="10">
    <source>
        <dbReference type="ARBA" id="ARBA00023080"/>
    </source>
</evidence>
<evidence type="ECO:0000256" key="7">
    <source>
        <dbReference type="ARBA" id="ARBA00022777"/>
    </source>
</evidence>
<dbReference type="EC" id="2.7.4.6" evidence="3"/>
<keyword evidence="8" id="KW-0067">ATP-binding</keyword>
<dbReference type="PANTHER" id="PTHR11349">
    <property type="entry name" value="NUCLEOSIDE DIPHOSPHATE KINASE"/>
    <property type="match status" value="1"/>
</dbReference>
<evidence type="ECO:0000256" key="12">
    <source>
        <dbReference type="RuleBase" id="RU004011"/>
    </source>
</evidence>
<keyword evidence="9" id="KW-0460">Magnesium</keyword>
<dbReference type="FunFam" id="3.30.70.141:FF:000017">
    <property type="entry name" value="Nucleoside diphosphate kinase"/>
    <property type="match status" value="1"/>
</dbReference>
<reference evidence="14 15" key="1">
    <citation type="submission" date="2023-08" db="EMBL/GenBank/DDBJ databases">
        <title>Helicovermis profunda gen. nov., sp. nov., a novel mesophilic, fermentative bacterium within the Bacillota from a deep-sea hydrothermal vent chimney.</title>
        <authorList>
            <person name="Miyazaki U."/>
            <person name="Mizutani D."/>
            <person name="Hashimoto Y."/>
            <person name="Tame A."/>
            <person name="Sawayama S."/>
            <person name="Miyazaki J."/>
            <person name="Takai K."/>
            <person name="Nakagawa S."/>
        </authorList>
    </citation>
    <scope>NUCLEOTIDE SEQUENCE [LARGE SCALE GENOMIC DNA]</scope>
    <source>
        <strain evidence="14 15">S502</strain>
    </source>
</reference>
<dbReference type="AlphaFoldDB" id="A0AAU9E9E3"/>
<evidence type="ECO:0000256" key="4">
    <source>
        <dbReference type="ARBA" id="ARBA00022679"/>
    </source>
</evidence>
<keyword evidence="7 14" id="KW-0418">Kinase</keyword>
<evidence type="ECO:0000256" key="2">
    <source>
        <dbReference type="ARBA" id="ARBA00008142"/>
    </source>
</evidence>
<dbReference type="PROSITE" id="PS51374">
    <property type="entry name" value="NDPK_LIKE"/>
    <property type="match status" value="1"/>
</dbReference>
<dbReference type="PRINTS" id="PR01243">
    <property type="entry name" value="NUCDPKINASE"/>
</dbReference>
<feature type="domain" description="Nucleoside diphosphate kinase-like" evidence="13">
    <location>
        <begin position="1"/>
        <end position="133"/>
    </location>
</feature>
<feature type="binding site" evidence="11">
    <location>
        <position position="57"/>
    </location>
    <ligand>
        <name>ATP</name>
        <dbReference type="ChEBI" id="CHEBI:30616"/>
    </ligand>
</feature>
<dbReference type="KEGG" id="hprf:HLPR_24190"/>
<feature type="active site" description="Pros-phosphohistidine intermediate" evidence="11">
    <location>
        <position position="115"/>
    </location>
</feature>
<dbReference type="RefSeq" id="WP_338535688.1">
    <property type="nucleotide sequence ID" value="NZ_AP028654.1"/>
</dbReference>
<dbReference type="Proteomes" id="UP001321786">
    <property type="component" value="Chromosome"/>
</dbReference>
<evidence type="ECO:0000313" key="14">
    <source>
        <dbReference type="EMBL" id="BEP30088.1"/>
    </source>
</evidence>
<proteinExistence type="inferred from homology"/>
<dbReference type="CDD" id="cd04413">
    <property type="entry name" value="NDPk_I"/>
    <property type="match status" value="1"/>
</dbReference>
<dbReference type="GO" id="GO:0006241">
    <property type="term" value="P:CTP biosynthetic process"/>
    <property type="evidence" value="ECO:0007669"/>
    <property type="project" value="InterPro"/>
</dbReference>
<feature type="binding site" evidence="11">
    <location>
        <position position="102"/>
    </location>
    <ligand>
        <name>ATP</name>
        <dbReference type="ChEBI" id="CHEBI:30616"/>
    </ligand>
</feature>
<comment type="similarity">
    <text evidence="2 11 12">Belongs to the NDK family.</text>
</comment>
<evidence type="ECO:0000256" key="8">
    <source>
        <dbReference type="ARBA" id="ARBA00022840"/>
    </source>
</evidence>
<accession>A0AAU9E9E3</accession>
<dbReference type="SMART" id="SM00562">
    <property type="entry name" value="NDK"/>
    <property type="match status" value="1"/>
</dbReference>
<dbReference type="GO" id="GO:0004550">
    <property type="term" value="F:nucleoside diphosphate kinase activity"/>
    <property type="evidence" value="ECO:0007669"/>
    <property type="project" value="UniProtKB-EC"/>
</dbReference>
<dbReference type="GO" id="GO:0006183">
    <property type="term" value="P:GTP biosynthetic process"/>
    <property type="evidence" value="ECO:0007669"/>
    <property type="project" value="InterPro"/>
</dbReference>
<dbReference type="InterPro" id="IPR036850">
    <property type="entry name" value="NDK-like_dom_sf"/>
</dbReference>
<evidence type="ECO:0000313" key="15">
    <source>
        <dbReference type="Proteomes" id="UP001321786"/>
    </source>
</evidence>
<evidence type="ECO:0000256" key="1">
    <source>
        <dbReference type="ARBA" id="ARBA00001946"/>
    </source>
</evidence>
<dbReference type="SUPFAM" id="SSF54919">
    <property type="entry name" value="Nucleoside diphosphate kinase, NDK"/>
    <property type="match status" value="1"/>
</dbReference>
<comment type="cofactor">
    <cofactor evidence="1">
        <name>Mg(2+)</name>
        <dbReference type="ChEBI" id="CHEBI:18420"/>
    </cofactor>
</comment>
<evidence type="ECO:0000256" key="11">
    <source>
        <dbReference type="PROSITE-ProRule" id="PRU00706"/>
    </source>
</evidence>
<dbReference type="GO" id="GO:0005524">
    <property type="term" value="F:ATP binding"/>
    <property type="evidence" value="ECO:0007669"/>
    <property type="project" value="UniProtKB-KW"/>
</dbReference>
<dbReference type="EMBL" id="AP028654">
    <property type="protein sequence ID" value="BEP30088.1"/>
    <property type="molecule type" value="Genomic_DNA"/>
</dbReference>
<dbReference type="NCBIfam" id="NF001908">
    <property type="entry name" value="PRK00668.1"/>
    <property type="match status" value="1"/>
</dbReference>
<evidence type="ECO:0000256" key="6">
    <source>
        <dbReference type="ARBA" id="ARBA00022741"/>
    </source>
</evidence>
<feature type="binding site" evidence="11">
    <location>
        <position position="112"/>
    </location>
    <ligand>
        <name>ATP</name>
        <dbReference type="ChEBI" id="CHEBI:30616"/>
    </ligand>
</feature>
<feature type="binding site" evidence="11">
    <location>
        <position position="85"/>
    </location>
    <ligand>
        <name>ATP</name>
        <dbReference type="ChEBI" id="CHEBI:30616"/>
    </ligand>
</feature>
<feature type="binding site" evidence="11">
    <location>
        <position position="91"/>
    </location>
    <ligand>
        <name>ATP</name>
        <dbReference type="ChEBI" id="CHEBI:30616"/>
    </ligand>
</feature>
<dbReference type="GO" id="GO:0006228">
    <property type="term" value="P:UTP biosynthetic process"/>
    <property type="evidence" value="ECO:0007669"/>
    <property type="project" value="InterPro"/>
</dbReference>
<dbReference type="Gene3D" id="3.30.70.141">
    <property type="entry name" value="Nucleoside diphosphate kinase-like domain"/>
    <property type="match status" value="1"/>
</dbReference>
<organism evidence="14 15">
    <name type="scientific">Helicovermis profundi</name>
    <dbReference type="NCBI Taxonomy" id="3065157"/>
    <lineage>
        <taxon>Bacteria</taxon>
        <taxon>Bacillati</taxon>
        <taxon>Bacillota</taxon>
        <taxon>Clostridia</taxon>
        <taxon>Helicovermis</taxon>
    </lineage>
</organism>
<keyword evidence="10" id="KW-0546">Nucleotide metabolism</keyword>
<keyword evidence="15" id="KW-1185">Reference proteome</keyword>
<sequence length="133" mass="14881">MEKTLILIKPDAVEKKLIGTIIKMYEENGLTIEDMYMCVPTEEILAKHYAEHIERDFYKGLVEFMMSGKIVAVLASGENAVSLVRKINGATNPKKADPCTIRYLYGSGVQMNAVHGSAVIEDAIREIEIWFGN</sequence>
<dbReference type="Pfam" id="PF00334">
    <property type="entry name" value="NDK"/>
    <property type="match status" value="1"/>
</dbReference>
<evidence type="ECO:0000256" key="5">
    <source>
        <dbReference type="ARBA" id="ARBA00022723"/>
    </source>
</evidence>
<dbReference type="GO" id="GO:0046872">
    <property type="term" value="F:metal ion binding"/>
    <property type="evidence" value="ECO:0007669"/>
    <property type="project" value="UniProtKB-KW"/>
</dbReference>
<evidence type="ECO:0000259" key="13">
    <source>
        <dbReference type="SMART" id="SM00562"/>
    </source>
</evidence>
<dbReference type="InterPro" id="IPR034907">
    <property type="entry name" value="NDK-like_dom"/>
</dbReference>
<keyword evidence="4" id="KW-0808">Transferase</keyword>
<protein>
    <recommendedName>
        <fullName evidence="3">nucleoside-diphosphate kinase</fullName>
        <ecNumber evidence="3">2.7.4.6</ecNumber>
    </recommendedName>
</protein>
<evidence type="ECO:0000256" key="3">
    <source>
        <dbReference type="ARBA" id="ARBA00012966"/>
    </source>
</evidence>
<name>A0AAU9E9E3_9FIRM</name>
<feature type="binding site" evidence="11">
    <location>
        <position position="9"/>
    </location>
    <ligand>
        <name>ATP</name>
        <dbReference type="ChEBI" id="CHEBI:30616"/>
    </ligand>
</feature>